<reference evidence="2 4" key="2">
    <citation type="submission" date="2023-09" db="EMBL/GenBank/DDBJ databases">
        <title>Complete-Gapless Cercospora beticola genome.</title>
        <authorList>
            <person name="Wyatt N.A."/>
            <person name="Spanner R.E."/>
            <person name="Bolton M.D."/>
        </authorList>
    </citation>
    <scope>NUCLEOTIDE SEQUENCE [LARGE SCALE GENOMIC DNA]</scope>
    <source>
        <strain evidence="2">Cb09-40</strain>
    </source>
</reference>
<organism evidence="1 3">
    <name type="scientific">Cercospora beticola</name>
    <name type="common">Sugarbeet leaf spot fungus</name>
    <dbReference type="NCBI Taxonomy" id="122368"/>
    <lineage>
        <taxon>Eukaryota</taxon>
        <taxon>Fungi</taxon>
        <taxon>Dikarya</taxon>
        <taxon>Ascomycota</taxon>
        <taxon>Pezizomycotina</taxon>
        <taxon>Dothideomycetes</taxon>
        <taxon>Dothideomycetidae</taxon>
        <taxon>Mycosphaerellales</taxon>
        <taxon>Mycosphaerellaceae</taxon>
        <taxon>Cercospora</taxon>
    </lineage>
</organism>
<dbReference type="InterPro" id="IPR036047">
    <property type="entry name" value="F-box-like_dom_sf"/>
</dbReference>
<dbReference type="CDD" id="cd09917">
    <property type="entry name" value="F-box_SF"/>
    <property type="match status" value="1"/>
</dbReference>
<evidence type="ECO:0000313" key="2">
    <source>
        <dbReference type="EMBL" id="WPB00879.1"/>
    </source>
</evidence>
<sequence length="331" mass="37012">MAMPPPSGKPPLPKPSPLKIPELLEEVIMHLPLRDILLCQRVDTHFRDVVQGSSNIKKVLFLEPATDKDVVYHETVWAGAEWKRCEDGEVVRPLMNPFLMSIFATEKRFWEWAPFDTKIRRSYMGVNCGEDPQDFSNLSLPGTSTHFRVSKSRVAKAAKMYTTQALQVYSNCYAQMLLTHPPCKELGAKAWEDGFAAVETPALLEGPGLGVRFGALREFAGALLSRQLLTCSPAKPLVSLQVTLAGFPLWRVCPESVLDHVTGWEMLAVMNNPHSMDDQIDHIITARKTWDHVADGSSHGDNEPKEAFAWELETVEQESPFETVMVGSGPW</sequence>
<dbReference type="SUPFAM" id="SSF81383">
    <property type="entry name" value="F-box domain"/>
    <property type="match status" value="1"/>
</dbReference>
<evidence type="ECO:0000313" key="4">
    <source>
        <dbReference type="Proteomes" id="UP001302367"/>
    </source>
</evidence>
<evidence type="ECO:0000313" key="1">
    <source>
        <dbReference type="EMBL" id="PIA99189.1"/>
    </source>
</evidence>
<keyword evidence="4" id="KW-1185">Reference proteome</keyword>
<dbReference type="EMBL" id="CP134186">
    <property type="protein sequence ID" value="WPB00879.1"/>
    <property type="molecule type" value="Genomic_DNA"/>
</dbReference>
<protein>
    <recommendedName>
        <fullName evidence="5">F-box domain-containing protein</fullName>
    </recommendedName>
</protein>
<dbReference type="Proteomes" id="UP001302367">
    <property type="component" value="Chromosome 3"/>
</dbReference>
<evidence type="ECO:0000313" key="3">
    <source>
        <dbReference type="Proteomes" id="UP000230605"/>
    </source>
</evidence>
<accession>A0A2G5I315</accession>
<dbReference type="OrthoDB" id="3642267at2759"/>
<gene>
    <name evidence="1" type="ORF">CB0940_03697</name>
    <name evidence="2" type="ORF">RHO25_005499</name>
</gene>
<evidence type="ECO:0008006" key="5">
    <source>
        <dbReference type="Google" id="ProtNLM"/>
    </source>
</evidence>
<reference evidence="1 3" key="1">
    <citation type="submission" date="2015-10" db="EMBL/GenBank/DDBJ databases">
        <title>The cercosporin biosynthetic gene cluster was horizontally transferred to several fungal lineages and shown to be expanded in Cercospora beticola based on microsynteny with recipient genomes.</title>
        <authorList>
            <person name="De Jonge R."/>
            <person name="Ebert M.K."/>
            <person name="Suttle J.C."/>
            <person name="Jurick Ii W.M."/>
            <person name="Secor G.A."/>
            <person name="Thomma B.P."/>
            <person name="Van De Peer Y."/>
            <person name="Bolton M.D."/>
        </authorList>
    </citation>
    <scope>NUCLEOTIDE SEQUENCE [LARGE SCALE GENOMIC DNA]</scope>
    <source>
        <strain evidence="1 3">09-40</strain>
    </source>
</reference>
<proteinExistence type="predicted"/>
<dbReference type="Proteomes" id="UP000230605">
    <property type="component" value="Chromosome 3"/>
</dbReference>
<name>A0A2G5I315_CERBT</name>
<dbReference type="EMBL" id="LKMD01000101">
    <property type="protein sequence ID" value="PIA99189.1"/>
    <property type="molecule type" value="Genomic_DNA"/>
</dbReference>
<dbReference type="AlphaFoldDB" id="A0A2G5I315"/>